<dbReference type="EMBL" id="JAGFBR010000001">
    <property type="protein sequence ID" value="KAH0471068.1"/>
    <property type="molecule type" value="Genomic_DNA"/>
</dbReference>
<keyword evidence="2" id="KW-1185">Reference proteome</keyword>
<evidence type="ECO:0000313" key="1">
    <source>
        <dbReference type="EMBL" id="KAH0471068.1"/>
    </source>
</evidence>
<accession>A0AAV7HUJ3</accession>
<gene>
    <name evidence="1" type="ORF">IEQ34_000791</name>
</gene>
<organism evidence="1 2">
    <name type="scientific">Dendrobium chrysotoxum</name>
    <name type="common">Orchid</name>
    <dbReference type="NCBI Taxonomy" id="161865"/>
    <lineage>
        <taxon>Eukaryota</taxon>
        <taxon>Viridiplantae</taxon>
        <taxon>Streptophyta</taxon>
        <taxon>Embryophyta</taxon>
        <taxon>Tracheophyta</taxon>
        <taxon>Spermatophyta</taxon>
        <taxon>Magnoliopsida</taxon>
        <taxon>Liliopsida</taxon>
        <taxon>Asparagales</taxon>
        <taxon>Orchidaceae</taxon>
        <taxon>Epidendroideae</taxon>
        <taxon>Malaxideae</taxon>
        <taxon>Dendrobiinae</taxon>
        <taxon>Dendrobium</taxon>
    </lineage>
</organism>
<name>A0AAV7HUJ3_DENCH</name>
<sequence>MWSEFVPTFLQSHVNHNGIDRIFQRSWNSVVSRNLHEKWGKLKDLSTSLHVTAEDLLKMLNLLDVDTLHYAVRYLSRYIDEEYLFKLGISTQAWRSHTHMRKKLTKDPKAVSSPKRLLLND</sequence>
<dbReference type="AlphaFoldDB" id="A0AAV7HUJ3"/>
<evidence type="ECO:0000313" key="2">
    <source>
        <dbReference type="Proteomes" id="UP000775213"/>
    </source>
</evidence>
<comment type="caution">
    <text evidence="1">The sequence shown here is derived from an EMBL/GenBank/DDBJ whole genome shotgun (WGS) entry which is preliminary data.</text>
</comment>
<dbReference type="Proteomes" id="UP000775213">
    <property type="component" value="Unassembled WGS sequence"/>
</dbReference>
<protein>
    <submittedName>
        <fullName evidence="1">Uncharacterized protein</fullName>
    </submittedName>
</protein>
<reference evidence="1 2" key="1">
    <citation type="journal article" date="2021" name="Hortic Res">
        <title>Chromosome-scale assembly of the Dendrobium chrysotoxum genome enhances the understanding of orchid evolution.</title>
        <authorList>
            <person name="Zhang Y."/>
            <person name="Zhang G.Q."/>
            <person name="Zhang D."/>
            <person name="Liu X.D."/>
            <person name="Xu X.Y."/>
            <person name="Sun W.H."/>
            <person name="Yu X."/>
            <person name="Zhu X."/>
            <person name="Wang Z.W."/>
            <person name="Zhao X."/>
            <person name="Zhong W.Y."/>
            <person name="Chen H."/>
            <person name="Yin W.L."/>
            <person name="Huang T."/>
            <person name="Niu S.C."/>
            <person name="Liu Z.J."/>
        </authorList>
    </citation>
    <scope>NUCLEOTIDE SEQUENCE [LARGE SCALE GENOMIC DNA]</scope>
    <source>
        <strain evidence="1">Lindl</strain>
    </source>
</reference>
<proteinExistence type="predicted"/>